<dbReference type="Pfam" id="PF00664">
    <property type="entry name" value="ABC_membrane"/>
    <property type="match status" value="1"/>
</dbReference>
<dbReference type="InterPro" id="IPR003439">
    <property type="entry name" value="ABC_transporter-like_ATP-bd"/>
</dbReference>
<organism evidence="12 13">
    <name type="scientific">Candidatus Rhodobacter oscarellae</name>
    <dbReference type="NCBI Taxonomy" id="1675527"/>
    <lineage>
        <taxon>Bacteria</taxon>
        <taxon>Pseudomonadati</taxon>
        <taxon>Pseudomonadota</taxon>
        <taxon>Alphaproteobacteria</taxon>
        <taxon>Rhodobacterales</taxon>
        <taxon>Rhodobacter group</taxon>
        <taxon>Rhodobacter</taxon>
    </lineage>
</organism>
<name>A0A0J9E6F4_9RHOB</name>
<gene>
    <name evidence="12" type="ORF">AIOL_002372</name>
</gene>
<dbReference type="InterPro" id="IPR011527">
    <property type="entry name" value="ABC1_TM_dom"/>
</dbReference>
<dbReference type="Gene3D" id="3.40.50.300">
    <property type="entry name" value="P-loop containing nucleotide triphosphate hydrolases"/>
    <property type="match status" value="1"/>
</dbReference>
<dbReference type="Gene3D" id="1.20.1560.10">
    <property type="entry name" value="ABC transporter type 1, transmembrane domain"/>
    <property type="match status" value="1"/>
</dbReference>
<evidence type="ECO:0000256" key="7">
    <source>
        <dbReference type="ARBA" id="ARBA00022989"/>
    </source>
</evidence>
<sequence>MLFDMKRSEQAKERRRFFQDPDRENLHWVWRTYLKQKTPWMIVMLVLIVGQGVVYQQFLALTEGGLRVIFENGTVAQLLWVSAVVFAIFVLRGFLSFATPRISAWLTSEIVLEIRKDIISNLLRLDLAYFDRTNSGEIIHRVVAQANALGTFLGQTSVIAVREAVTVLVVSGYLIYKSPLLFAAALIAIPSVALSMQFVGHRIRSLQIGVEKATSDYVTNIEEMSSGMRTVKITGQEEYEQDRLFNASGLIRTLNYRLLSTQALIPPLIDLITAFVFVIVIAGGGYLILTDTSGMDAAGLITFLLGLAILFDPIRAVANYFAQLQGILVMLDSVCAHLKLNSALALAENPEQDIDTQSDFVLEDVTFGYEGEEPLFRDLSLRLKGGEVTAVVGPTGSGKTTILSLLTRLYDVGDGKITLGDADVKDLDLERFRKSFSVVAQDIVIFNDTIKENIRYARTDASDEEIWAAAEAAEIAPLMRSRGDTPLGPKGSQLSGGQKQRIAIARAFLNDAPIVLLDEATSALDQGTEDRIQAAMQRLTKNKTTVVVSHRLSSVMNADQIYFLENGTLIEGGTHEELLQRDGLYAAMFTAQKQGYD</sequence>
<accession>A0A0J9E6F4</accession>
<evidence type="ECO:0000256" key="1">
    <source>
        <dbReference type="ARBA" id="ARBA00004651"/>
    </source>
</evidence>
<evidence type="ECO:0000256" key="2">
    <source>
        <dbReference type="ARBA" id="ARBA00022448"/>
    </source>
</evidence>
<dbReference type="PANTHER" id="PTHR43394:SF1">
    <property type="entry name" value="ATP-BINDING CASSETTE SUB-FAMILY B MEMBER 10, MITOCHONDRIAL"/>
    <property type="match status" value="1"/>
</dbReference>
<evidence type="ECO:0000256" key="9">
    <source>
        <dbReference type="SAM" id="Phobius"/>
    </source>
</evidence>
<dbReference type="PROSITE" id="PS50929">
    <property type="entry name" value="ABC_TM1F"/>
    <property type="match status" value="1"/>
</dbReference>
<dbReference type="Pfam" id="PF00005">
    <property type="entry name" value="ABC_tran"/>
    <property type="match status" value="1"/>
</dbReference>
<dbReference type="InterPro" id="IPR017871">
    <property type="entry name" value="ABC_transporter-like_CS"/>
</dbReference>
<feature type="transmembrane region" description="Helical" evidence="9">
    <location>
        <begin position="40"/>
        <end position="58"/>
    </location>
</feature>
<keyword evidence="8 9" id="KW-0472">Membrane</keyword>
<dbReference type="EMBL" id="LFTY01000002">
    <property type="protein sequence ID" value="KMW57409.1"/>
    <property type="molecule type" value="Genomic_DNA"/>
</dbReference>
<evidence type="ECO:0000256" key="8">
    <source>
        <dbReference type="ARBA" id="ARBA00023136"/>
    </source>
</evidence>
<evidence type="ECO:0000259" key="10">
    <source>
        <dbReference type="PROSITE" id="PS50893"/>
    </source>
</evidence>
<comment type="caution">
    <text evidence="12">The sequence shown here is derived from an EMBL/GenBank/DDBJ whole genome shotgun (WGS) entry which is preliminary data.</text>
</comment>
<feature type="transmembrane region" description="Helical" evidence="9">
    <location>
        <begin position="268"/>
        <end position="289"/>
    </location>
</feature>
<dbReference type="PANTHER" id="PTHR43394">
    <property type="entry name" value="ATP-DEPENDENT PERMEASE MDL1, MITOCHONDRIAL"/>
    <property type="match status" value="1"/>
</dbReference>
<proteinExistence type="predicted"/>
<evidence type="ECO:0000256" key="3">
    <source>
        <dbReference type="ARBA" id="ARBA00022475"/>
    </source>
</evidence>
<feature type="domain" description="ABC transmembrane type-1" evidence="11">
    <location>
        <begin position="42"/>
        <end position="326"/>
    </location>
</feature>
<comment type="subcellular location">
    <subcellularLocation>
        <location evidence="1">Cell membrane</location>
        <topology evidence="1">Multi-pass membrane protein</topology>
    </subcellularLocation>
</comment>
<feature type="transmembrane region" description="Helical" evidence="9">
    <location>
        <begin position="78"/>
        <end position="95"/>
    </location>
</feature>
<dbReference type="PROSITE" id="PS00211">
    <property type="entry name" value="ABC_TRANSPORTER_1"/>
    <property type="match status" value="1"/>
</dbReference>
<dbReference type="SUPFAM" id="SSF52540">
    <property type="entry name" value="P-loop containing nucleoside triphosphate hydrolases"/>
    <property type="match status" value="1"/>
</dbReference>
<dbReference type="SMART" id="SM00382">
    <property type="entry name" value="AAA"/>
    <property type="match status" value="1"/>
</dbReference>
<feature type="domain" description="ABC transporter" evidence="10">
    <location>
        <begin position="360"/>
        <end position="591"/>
    </location>
</feature>
<keyword evidence="2" id="KW-0813">Transport</keyword>
<keyword evidence="7 9" id="KW-1133">Transmembrane helix</keyword>
<dbReference type="InterPro" id="IPR039421">
    <property type="entry name" value="Type_1_exporter"/>
</dbReference>
<dbReference type="GO" id="GO:0015421">
    <property type="term" value="F:ABC-type oligopeptide transporter activity"/>
    <property type="evidence" value="ECO:0007669"/>
    <property type="project" value="TreeGrafter"/>
</dbReference>
<dbReference type="PATRIC" id="fig|1675527.3.peg.2485"/>
<dbReference type="GO" id="GO:0005524">
    <property type="term" value="F:ATP binding"/>
    <property type="evidence" value="ECO:0007669"/>
    <property type="project" value="UniProtKB-KW"/>
</dbReference>
<dbReference type="InterPro" id="IPR003593">
    <property type="entry name" value="AAA+_ATPase"/>
</dbReference>
<protein>
    <submittedName>
        <fullName evidence="12">Lipid A export ATP-binding/permease protein MsbA</fullName>
    </submittedName>
</protein>
<evidence type="ECO:0000256" key="5">
    <source>
        <dbReference type="ARBA" id="ARBA00022741"/>
    </source>
</evidence>
<dbReference type="AlphaFoldDB" id="A0A0J9E6F4"/>
<evidence type="ECO:0000256" key="4">
    <source>
        <dbReference type="ARBA" id="ARBA00022692"/>
    </source>
</evidence>
<dbReference type="Proteomes" id="UP000037178">
    <property type="component" value="Unassembled WGS sequence"/>
</dbReference>
<keyword evidence="13" id="KW-1185">Reference proteome</keyword>
<keyword evidence="6 12" id="KW-0067">ATP-binding</keyword>
<dbReference type="STRING" id="1675527.AIOL_002372"/>
<keyword evidence="5" id="KW-0547">Nucleotide-binding</keyword>
<dbReference type="CDD" id="cd18552">
    <property type="entry name" value="ABC_6TM_MsbA_like"/>
    <property type="match status" value="1"/>
</dbReference>
<dbReference type="SUPFAM" id="SSF90123">
    <property type="entry name" value="ABC transporter transmembrane region"/>
    <property type="match status" value="1"/>
</dbReference>
<dbReference type="FunFam" id="3.40.50.300:FF:000221">
    <property type="entry name" value="Multidrug ABC transporter ATP-binding protein"/>
    <property type="match status" value="1"/>
</dbReference>
<evidence type="ECO:0000259" key="11">
    <source>
        <dbReference type="PROSITE" id="PS50929"/>
    </source>
</evidence>
<evidence type="ECO:0000313" key="12">
    <source>
        <dbReference type="EMBL" id="KMW57409.1"/>
    </source>
</evidence>
<dbReference type="InterPro" id="IPR036640">
    <property type="entry name" value="ABC1_TM_sf"/>
</dbReference>
<reference evidence="12 13" key="1">
    <citation type="submission" date="2015-06" db="EMBL/GenBank/DDBJ databases">
        <title>Draft genome sequence of an Alphaproteobacteria species associated to the Mediterranean sponge Oscarella lobularis.</title>
        <authorList>
            <person name="Jourda C."/>
            <person name="Santini S."/>
            <person name="Claverie J.-M."/>
        </authorList>
    </citation>
    <scope>NUCLEOTIDE SEQUENCE [LARGE SCALE GENOMIC DNA]</scope>
    <source>
        <strain evidence="12">IGS</strain>
    </source>
</reference>
<dbReference type="GO" id="GO:0016887">
    <property type="term" value="F:ATP hydrolysis activity"/>
    <property type="evidence" value="ECO:0007669"/>
    <property type="project" value="InterPro"/>
</dbReference>
<keyword evidence="4 9" id="KW-0812">Transmembrane</keyword>
<keyword evidence="3" id="KW-1003">Cell membrane</keyword>
<evidence type="ECO:0000313" key="13">
    <source>
        <dbReference type="Proteomes" id="UP000037178"/>
    </source>
</evidence>
<evidence type="ECO:0000256" key="6">
    <source>
        <dbReference type="ARBA" id="ARBA00022840"/>
    </source>
</evidence>
<dbReference type="InterPro" id="IPR027417">
    <property type="entry name" value="P-loop_NTPase"/>
</dbReference>
<feature type="transmembrane region" description="Helical" evidence="9">
    <location>
        <begin position="295"/>
        <end position="314"/>
    </location>
</feature>
<dbReference type="PROSITE" id="PS50893">
    <property type="entry name" value="ABC_TRANSPORTER_2"/>
    <property type="match status" value="1"/>
</dbReference>
<dbReference type="GO" id="GO:0005886">
    <property type="term" value="C:plasma membrane"/>
    <property type="evidence" value="ECO:0007669"/>
    <property type="project" value="UniProtKB-SubCell"/>
</dbReference>